<evidence type="ECO:0000313" key="3">
    <source>
        <dbReference type="EMBL" id="KAK3381967.1"/>
    </source>
</evidence>
<keyword evidence="4" id="KW-1185">Reference proteome</keyword>
<protein>
    <recommendedName>
        <fullName evidence="5">Mid2 domain-containing protein</fullName>
    </recommendedName>
</protein>
<evidence type="ECO:0000256" key="1">
    <source>
        <dbReference type="SAM" id="MobiDB-lite"/>
    </source>
</evidence>
<feature type="compositionally biased region" description="Polar residues" evidence="1">
    <location>
        <begin position="19"/>
        <end position="33"/>
    </location>
</feature>
<feature type="compositionally biased region" description="Low complexity" evidence="1">
    <location>
        <begin position="34"/>
        <end position="50"/>
    </location>
</feature>
<comment type="caution">
    <text evidence="3">The sequence shown here is derived from an EMBL/GenBank/DDBJ whole genome shotgun (WGS) entry which is preliminary data.</text>
</comment>
<gene>
    <name evidence="3" type="ORF">B0H63DRAFT_524647</name>
</gene>
<evidence type="ECO:0008006" key="5">
    <source>
        <dbReference type="Google" id="ProtNLM"/>
    </source>
</evidence>
<feature type="region of interest" description="Disordered" evidence="1">
    <location>
        <begin position="129"/>
        <end position="170"/>
    </location>
</feature>
<reference evidence="3" key="2">
    <citation type="submission" date="2023-06" db="EMBL/GenBank/DDBJ databases">
        <authorList>
            <consortium name="Lawrence Berkeley National Laboratory"/>
            <person name="Haridas S."/>
            <person name="Hensen N."/>
            <person name="Bonometti L."/>
            <person name="Westerberg I."/>
            <person name="Brannstrom I.O."/>
            <person name="Guillou S."/>
            <person name="Cros-Aarteil S."/>
            <person name="Calhoun S."/>
            <person name="Kuo A."/>
            <person name="Mondo S."/>
            <person name="Pangilinan J."/>
            <person name="Riley R."/>
            <person name="LaButti K."/>
            <person name="Andreopoulos B."/>
            <person name="Lipzen A."/>
            <person name="Chen C."/>
            <person name="Yanf M."/>
            <person name="Daum C."/>
            <person name="Ng V."/>
            <person name="Clum A."/>
            <person name="Steindorff A."/>
            <person name="Ohm R."/>
            <person name="Martin F."/>
            <person name="Silar P."/>
            <person name="Natvig D."/>
            <person name="Lalanne C."/>
            <person name="Gautier V."/>
            <person name="Ament-velasquez S.L."/>
            <person name="Kruys A."/>
            <person name="Hutchinson M.I."/>
            <person name="Powell A.J."/>
            <person name="Barry K."/>
            <person name="Miller A.N."/>
            <person name="Grigoriev I.V."/>
            <person name="Debuchy R."/>
            <person name="Gladieux P."/>
            <person name="Thoren M.H."/>
            <person name="Johannesson H."/>
        </authorList>
    </citation>
    <scope>NUCLEOTIDE SEQUENCE</scope>
    <source>
        <strain evidence="3">CBS 232.78</strain>
    </source>
</reference>
<feature type="transmembrane region" description="Helical" evidence="2">
    <location>
        <begin position="55"/>
        <end position="78"/>
    </location>
</feature>
<evidence type="ECO:0000256" key="2">
    <source>
        <dbReference type="SAM" id="Phobius"/>
    </source>
</evidence>
<proteinExistence type="predicted"/>
<feature type="region of interest" description="Disordered" evidence="1">
    <location>
        <begin position="9"/>
        <end position="50"/>
    </location>
</feature>
<keyword evidence="2" id="KW-1133">Transmembrane helix</keyword>
<name>A0AAE0TWD2_9PEZI</name>
<evidence type="ECO:0000313" key="4">
    <source>
        <dbReference type="Proteomes" id="UP001285441"/>
    </source>
</evidence>
<keyword evidence="2" id="KW-0812">Transmembrane</keyword>
<dbReference type="EMBL" id="JAULSW010000005">
    <property type="protein sequence ID" value="KAK3381967.1"/>
    <property type="molecule type" value="Genomic_DNA"/>
</dbReference>
<dbReference type="AlphaFoldDB" id="A0AAE0TWD2"/>
<sequence>MSDVLGNLLSIDKTDEAEGNSTSAGLLSQNSGISAPANSNDTSNSNSASTSPSQAWIAGAVIGAVVGAALLAPLAFWLGKQRRAEGENPSPTDYSATERTSFYPPGGGYYPAAAGVQLYSVYSHSAGAGAQAPYKVPSPSTSPGFQPPAHYEIGPTNAHELHSSGPRSGH</sequence>
<keyword evidence="2" id="KW-0472">Membrane</keyword>
<accession>A0AAE0TWD2</accession>
<reference evidence="3" key="1">
    <citation type="journal article" date="2023" name="Mol. Phylogenet. Evol.">
        <title>Genome-scale phylogeny and comparative genomics of the fungal order Sordariales.</title>
        <authorList>
            <person name="Hensen N."/>
            <person name="Bonometti L."/>
            <person name="Westerberg I."/>
            <person name="Brannstrom I.O."/>
            <person name="Guillou S."/>
            <person name="Cros-Aarteil S."/>
            <person name="Calhoun S."/>
            <person name="Haridas S."/>
            <person name="Kuo A."/>
            <person name="Mondo S."/>
            <person name="Pangilinan J."/>
            <person name="Riley R."/>
            <person name="LaButti K."/>
            <person name="Andreopoulos B."/>
            <person name="Lipzen A."/>
            <person name="Chen C."/>
            <person name="Yan M."/>
            <person name="Daum C."/>
            <person name="Ng V."/>
            <person name="Clum A."/>
            <person name="Steindorff A."/>
            <person name="Ohm R.A."/>
            <person name="Martin F."/>
            <person name="Silar P."/>
            <person name="Natvig D.O."/>
            <person name="Lalanne C."/>
            <person name="Gautier V."/>
            <person name="Ament-Velasquez S.L."/>
            <person name="Kruys A."/>
            <person name="Hutchinson M.I."/>
            <person name="Powell A.J."/>
            <person name="Barry K."/>
            <person name="Miller A.N."/>
            <person name="Grigoriev I.V."/>
            <person name="Debuchy R."/>
            <person name="Gladieux P."/>
            <person name="Hiltunen Thoren M."/>
            <person name="Johannesson H."/>
        </authorList>
    </citation>
    <scope>NUCLEOTIDE SEQUENCE</scope>
    <source>
        <strain evidence="3">CBS 232.78</strain>
    </source>
</reference>
<organism evidence="3 4">
    <name type="scientific">Podospora didyma</name>
    <dbReference type="NCBI Taxonomy" id="330526"/>
    <lineage>
        <taxon>Eukaryota</taxon>
        <taxon>Fungi</taxon>
        <taxon>Dikarya</taxon>
        <taxon>Ascomycota</taxon>
        <taxon>Pezizomycotina</taxon>
        <taxon>Sordariomycetes</taxon>
        <taxon>Sordariomycetidae</taxon>
        <taxon>Sordariales</taxon>
        <taxon>Podosporaceae</taxon>
        <taxon>Podospora</taxon>
    </lineage>
</organism>
<dbReference type="Proteomes" id="UP001285441">
    <property type="component" value="Unassembled WGS sequence"/>
</dbReference>